<dbReference type="Proteomes" id="UP001215712">
    <property type="component" value="Unassembled WGS sequence"/>
</dbReference>
<protein>
    <submittedName>
        <fullName evidence="1">Uncharacterized protein</fullName>
    </submittedName>
</protein>
<sequence>MAAAHRKEVSISSDAQMLLRKHIVPGHALARVLERDAGDGADDWWVNTGHHFYYLKLSTFWLENEKHGPKALEGLQVFQGM</sequence>
<organism evidence="1 2">
    <name type="scientific">Penicillium malachiteum</name>
    <dbReference type="NCBI Taxonomy" id="1324776"/>
    <lineage>
        <taxon>Eukaryota</taxon>
        <taxon>Fungi</taxon>
        <taxon>Dikarya</taxon>
        <taxon>Ascomycota</taxon>
        <taxon>Pezizomycotina</taxon>
        <taxon>Eurotiomycetes</taxon>
        <taxon>Eurotiomycetidae</taxon>
        <taxon>Eurotiales</taxon>
        <taxon>Aspergillaceae</taxon>
        <taxon>Penicillium</taxon>
    </lineage>
</organism>
<evidence type="ECO:0000313" key="1">
    <source>
        <dbReference type="EMBL" id="KAJ5740636.1"/>
    </source>
</evidence>
<evidence type="ECO:0000313" key="2">
    <source>
        <dbReference type="Proteomes" id="UP001215712"/>
    </source>
</evidence>
<comment type="caution">
    <text evidence="1">The sequence shown here is derived from an EMBL/GenBank/DDBJ whole genome shotgun (WGS) entry which is preliminary data.</text>
</comment>
<name>A0AAD6N0X6_9EURO</name>
<reference evidence="1" key="2">
    <citation type="submission" date="2023-01" db="EMBL/GenBank/DDBJ databases">
        <authorList>
            <person name="Petersen C."/>
        </authorList>
    </citation>
    <scope>NUCLEOTIDE SEQUENCE</scope>
    <source>
        <strain evidence="1">IBT 17514</strain>
    </source>
</reference>
<accession>A0AAD6N0X6</accession>
<keyword evidence="2" id="KW-1185">Reference proteome</keyword>
<reference evidence="1" key="1">
    <citation type="journal article" date="2023" name="IMA Fungus">
        <title>Comparative genomic study of the Penicillium genus elucidates a diverse pangenome and 15 lateral gene transfer events.</title>
        <authorList>
            <person name="Petersen C."/>
            <person name="Sorensen T."/>
            <person name="Nielsen M.R."/>
            <person name="Sondergaard T.E."/>
            <person name="Sorensen J.L."/>
            <person name="Fitzpatrick D.A."/>
            <person name="Frisvad J.C."/>
            <person name="Nielsen K.L."/>
        </authorList>
    </citation>
    <scope>NUCLEOTIDE SEQUENCE</scope>
    <source>
        <strain evidence="1">IBT 17514</strain>
    </source>
</reference>
<gene>
    <name evidence="1" type="ORF">N7493_000508</name>
</gene>
<dbReference type="EMBL" id="JAQJAN010000001">
    <property type="protein sequence ID" value="KAJ5740636.1"/>
    <property type="molecule type" value="Genomic_DNA"/>
</dbReference>
<dbReference type="AlphaFoldDB" id="A0AAD6N0X6"/>
<proteinExistence type="predicted"/>